<feature type="transmembrane region" description="Helical" evidence="2">
    <location>
        <begin position="194"/>
        <end position="218"/>
    </location>
</feature>
<evidence type="ECO:0000313" key="4">
    <source>
        <dbReference type="Proteomes" id="UP000294933"/>
    </source>
</evidence>
<protein>
    <submittedName>
        <fullName evidence="3">Uncharacterized protein</fullName>
    </submittedName>
</protein>
<evidence type="ECO:0000256" key="2">
    <source>
        <dbReference type="SAM" id="Phobius"/>
    </source>
</evidence>
<proteinExistence type="predicted"/>
<feature type="region of interest" description="Disordered" evidence="1">
    <location>
        <begin position="321"/>
        <end position="359"/>
    </location>
</feature>
<keyword evidence="4" id="KW-1185">Reference proteome</keyword>
<reference evidence="3 4" key="1">
    <citation type="submission" date="2018-06" db="EMBL/GenBank/DDBJ databases">
        <title>A transcriptomic atlas of mushroom development highlights an independent origin of complex multicellularity.</title>
        <authorList>
            <consortium name="DOE Joint Genome Institute"/>
            <person name="Krizsan K."/>
            <person name="Almasi E."/>
            <person name="Merenyi Z."/>
            <person name="Sahu N."/>
            <person name="Viragh M."/>
            <person name="Koszo T."/>
            <person name="Mondo S."/>
            <person name="Kiss B."/>
            <person name="Balint B."/>
            <person name="Kues U."/>
            <person name="Barry K."/>
            <person name="Hegedus J.C."/>
            <person name="Henrissat B."/>
            <person name="Johnson J."/>
            <person name="Lipzen A."/>
            <person name="Ohm R."/>
            <person name="Nagy I."/>
            <person name="Pangilinan J."/>
            <person name="Yan J."/>
            <person name="Xiong Y."/>
            <person name="Grigoriev I.V."/>
            <person name="Hibbett D.S."/>
            <person name="Nagy L.G."/>
        </authorList>
    </citation>
    <scope>NUCLEOTIDE SEQUENCE [LARGE SCALE GENOMIC DNA]</scope>
    <source>
        <strain evidence="3 4">SZMC22713</strain>
    </source>
</reference>
<evidence type="ECO:0000313" key="3">
    <source>
        <dbReference type="EMBL" id="TDL21665.1"/>
    </source>
</evidence>
<gene>
    <name evidence="3" type="ORF">BD410DRAFT_866666</name>
</gene>
<feature type="transmembrane region" description="Helical" evidence="2">
    <location>
        <begin position="288"/>
        <end position="307"/>
    </location>
</feature>
<dbReference type="Proteomes" id="UP000294933">
    <property type="component" value="Unassembled WGS sequence"/>
</dbReference>
<dbReference type="VEuPathDB" id="FungiDB:BD410DRAFT_866666"/>
<feature type="compositionally biased region" description="Basic and acidic residues" evidence="1">
    <location>
        <begin position="328"/>
        <end position="341"/>
    </location>
</feature>
<feature type="transmembrane region" description="Helical" evidence="2">
    <location>
        <begin position="74"/>
        <end position="93"/>
    </location>
</feature>
<sequence>MASTTCLIPSNPGIAGIGVRISIYIQAATALVPAALKIIEDQLYENTVPEAQRTQFYKTVVNWDNIKDVATPNILLGFAILVSSVIQAHVYGLTVYHGLILLNLHIIIGFSVSPYFILSANDNINPMNRLGQNPAHIRLAQLHVVHLSCAASFGLWLFVTINHFDHSDPDCTSSTFYYALGKNVSVNHSGFRDFWIVMYAFLVVPLVNLTFLLFMFFVISATSFVFLVLVSVVVGVILALTLIKEKYLVMSGRLTVLFLAALTPGALMLFLTEAMIKVNHVAAGESQWTFGQTIALSIAILPLWNVYKQTKEITKRIRAGLEPPATDAPEHNASDGTRDVEANGGKAQAVETTSAIQSV</sequence>
<dbReference type="OrthoDB" id="3351993at2759"/>
<accession>A0A4Y7Q2K0</accession>
<keyword evidence="2" id="KW-0812">Transmembrane</keyword>
<feature type="transmembrane region" description="Helical" evidence="2">
    <location>
        <begin position="100"/>
        <end position="120"/>
    </location>
</feature>
<dbReference type="EMBL" id="ML170179">
    <property type="protein sequence ID" value="TDL21665.1"/>
    <property type="molecule type" value="Genomic_DNA"/>
</dbReference>
<name>A0A4Y7Q2K0_9AGAM</name>
<feature type="transmembrane region" description="Helical" evidence="2">
    <location>
        <begin position="255"/>
        <end position="276"/>
    </location>
</feature>
<dbReference type="AlphaFoldDB" id="A0A4Y7Q2K0"/>
<keyword evidence="2" id="KW-0472">Membrane</keyword>
<feature type="compositionally biased region" description="Polar residues" evidence="1">
    <location>
        <begin position="350"/>
        <end position="359"/>
    </location>
</feature>
<evidence type="ECO:0000256" key="1">
    <source>
        <dbReference type="SAM" id="MobiDB-lite"/>
    </source>
</evidence>
<organism evidence="3 4">
    <name type="scientific">Rickenella mellea</name>
    <dbReference type="NCBI Taxonomy" id="50990"/>
    <lineage>
        <taxon>Eukaryota</taxon>
        <taxon>Fungi</taxon>
        <taxon>Dikarya</taxon>
        <taxon>Basidiomycota</taxon>
        <taxon>Agaricomycotina</taxon>
        <taxon>Agaricomycetes</taxon>
        <taxon>Hymenochaetales</taxon>
        <taxon>Rickenellaceae</taxon>
        <taxon>Rickenella</taxon>
    </lineage>
</organism>
<keyword evidence="2" id="KW-1133">Transmembrane helix</keyword>
<feature type="transmembrane region" description="Helical" evidence="2">
    <location>
        <begin position="224"/>
        <end position="243"/>
    </location>
</feature>